<comment type="caution">
    <text evidence="1">The sequence shown here is derived from an EMBL/GenBank/DDBJ whole genome shotgun (WGS) entry which is preliminary data.</text>
</comment>
<reference evidence="1 2" key="1">
    <citation type="submission" date="2011-08" db="EMBL/GenBank/DDBJ databases">
        <authorList>
            <person name="Weinstock G."/>
            <person name="Sodergren E."/>
            <person name="Clifton S."/>
            <person name="Fulton L."/>
            <person name="Fulton B."/>
            <person name="Courtney L."/>
            <person name="Fronick C."/>
            <person name="Harrison M."/>
            <person name="Strong C."/>
            <person name="Farmer C."/>
            <person name="Delahaunty K."/>
            <person name="Markovic C."/>
            <person name="Hall O."/>
            <person name="Minx P."/>
            <person name="Tomlinson C."/>
            <person name="Mitreva M."/>
            <person name="Hou S."/>
            <person name="Chen J."/>
            <person name="Wollam A."/>
            <person name="Pepin K.H."/>
            <person name="Johnson M."/>
            <person name="Bhonagiri V."/>
            <person name="Zhang X."/>
            <person name="Suruliraj S."/>
            <person name="Warren W."/>
            <person name="Chinwalla A."/>
            <person name="Mardis E.R."/>
            <person name="Wilson R.K."/>
        </authorList>
    </citation>
    <scope>NUCLEOTIDE SEQUENCE [LARGE SCALE GENOMIC DNA]</scope>
    <source>
        <strain evidence="1 2">F0432</strain>
    </source>
</reference>
<gene>
    <name evidence="1" type="ORF">HMPREF9080_00962</name>
</gene>
<dbReference type="Proteomes" id="UP000004750">
    <property type="component" value="Unassembled WGS sequence"/>
</dbReference>
<sequence length="41" mass="4411">MGWEWHDSAPPDAWQGKGCAPGAISAVNNGRCGVYHLDWGL</sequence>
<proteinExistence type="predicted"/>
<protein>
    <submittedName>
        <fullName evidence="1">Uncharacterized protein</fullName>
    </submittedName>
</protein>
<dbReference type="AlphaFoldDB" id="G9ZDX8"/>
<organism evidence="1 2">
    <name type="scientific">Cardiobacterium valvarum F0432</name>
    <dbReference type="NCBI Taxonomy" id="797473"/>
    <lineage>
        <taxon>Bacteria</taxon>
        <taxon>Pseudomonadati</taxon>
        <taxon>Pseudomonadota</taxon>
        <taxon>Gammaproteobacteria</taxon>
        <taxon>Cardiobacteriales</taxon>
        <taxon>Cardiobacteriaceae</taxon>
        <taxon>Cardiobacterium</taxon>
    </lineage>
</organism>
<name>G9ZDX8_9GAMM</name>
<dbReference type="EMBL" id="AGCM01000049">
    <property type="protein sequence ID" value="EHM55097.1"/>
    <property type="molecule type" value="Genomic_DNA"/>
</dbReference>
<dbReference type="HOGENOM" id="CLU_3267476_0_0_6"/>
<evidence type="ECO:0000313" key="2">
    <source>
        <dbReference type="Proteomes" id="UP000004750"/>
    </source>
</evidence>
<evidence type="ECO:0000313" key="1">
    <source>
        <dbReference type="EMBL" id="EHM55097.1"/>
    </source>
</evidence>
<accession>G9ZDX8</accession>